<keyword evidence="5" id="KW-1185">Reference proteome</keyword>
<keyword evidence="1 4" id="KW-0378">Hydrolase</keyword>
<dbReference type="EMBL" id="FRAC01000016">
    <property type="protein sequence ID" value="SHK72939.1"/>
    <property type="molecule type" value="Genomic_DNA"/>
</dbReference>
<dbReference type="Pfam" id="PF01156">
    <property type="entry name" value="IU_nuc_hydro"/>
    <property type="match status" value="1"/>
</dbReference>
<accession>A0A1M6UUN5</accession>
<dbReference type="InterPro" id="IPR023186">
    <property type="entry name" value="IUNH"/>
</dbReference>
<keyword evidence="2" id="KW-0326">Glycosidase</keyword>
<dbReference type="GO" id="GO:0008477">
    <property type="term" value="F:purine nucleosidase activity"/>
    <property type="evidence" value="ECO:0007669"/>
    <property type="project" value="TreeGrafter"/>
</dbReference>
<reference evidence="4 5" key="1">
    <citation type="submission" date="2016-11" db="EMBL/GenBank/DDBJ databases">
        <authorList>
            <person name="Jaros S."/>
            <person name="Januszkiewicz K."/>
            <person name="Wedrychowicz H."/>
        </authorList>
    </citation>
    <scope>NUCLEOTIDE SEQUENCE [LARGE SCALE GENOMIC DNA]</scope>
    <source>
        <strain evidence="4 5">DSM 15929</strain>
    </source>
</reference>
<dbReference type="GO" id="GO:0006152">
    <property type="term" value="P:purine nucleoside catabolic process"/>
    <property type="evidence" value="ECO:0007669"/>
    <property type="project" value="TreeGrafter"/>
</dbReference>
<dbReference type="Gene3D" id="3.90.245.10">
    <property type="entry name" value="Ribonucleoside hydrolase-like"/>
    <property type="match status" value="1"/>
</dbReference>
<dbReference type="PANTHER" id="PTHR12304">
    <property type="entry name" value="INOSINE-URIDINE PREFERRING NUCLEOSIDE HYDROLASE"/>
    <property type="match status" value="1"/>
</dbReference>
<proteinExistence type="predicted"/>
<name>A0A1M6UUN5_9FIRM</name>
<dbReference type="OrthoDB" id="2530052at2"/>
<dbReference type="STRING" id="1121322.SAMN02745136_03195"/>
<evidence type="ECO:0000256" key="1">
    <source>
        <dbReference type="ARBA" id="ARBA00022801"/>
    </source>
</evidence>
<feature type="domain" description="Inosine/uridine-preferring nucleoside hydrolase" evidence="3">
    <location>
        <begin position="19"/>
        <end position="258"/>
    </location>
</feature>
<evidence type="ECO:0000256" key="2">
    <source>
        <dbReference type="ARBA" id="ARBA00023295"/>
    </source>
</evidence>
<sequence length="303" mass="34743">MDSIKLLKRLEKPKGKIDVVIDTDTFNEIDDQYALSYLIKSEDKLNLKAIYAAPFFNEKSEGPEDGMEKSYQEIMKVLELCGREDYEKLTFKGSGNYLADEEQAVDSPAARNLAELAMEREEENPLYVVAIGAITNVASAILLKPEIIERIVLVWLGGNAHDWTDNKEFNLYQDIAAARVVFGCGVPLVQLPCAGVVSSFRTTGPELEYWLKGKNRLCNYLVETTVQEAEKMEESSCWSRVIWDVTAVAWLLDGDFMLDRIEYSPIPEYDHHYAFDKTRHIIRYVYSINRDKLFEHLFRTLAK</sequence>
<evidence type="ECO:0000259" key="3">
    <source>
        <dbReference type="Pfam" id="PF01156"/>
    </source>
</evidence>
<dbReference type="GO" id="GO:0005829">
    <property type="term" value="C:cytosol"/>
    <property type="evidence" value="ECO:0007669"/>
    <property type="project" value="TreeGrafter"/>
</dbReference>
<evidence type="ECO:0000313" key="5">
    <source>
        <dbReference type="Proteomes" id="UP000184386"/>
    </source>
</evidence>
<dbReference type="AlphaFoldDB" id="A0A1M6UUN5"/>
<protein>
    <submittedName>
        <fullName evidence="4">Inosine-uridine nucleoside N-ribohydrolase</fullName>
    </submittedName>
</protein>
<evidence type="ECO:0000313" key="4">
    <source>
        <dbReference type="EMBL" id="SHK72939.1"/>
    </source>
</evidence>
<dbReference type="InterPro" id="IPR036452">
    <property type="entry name" value="Ribo_hydro-like"/>
</dbReference>
<gene>
    <name evidence="4" type="ORF">SAMN02745136_03195</name>
</gene>
<dbReference type="Proteomes" id="UP000184386">
    <property type="component" value="Unassembled WGS sequence"/>
</dbReference>
<dbReference type="RefSeq" id="WP_073277708.1">
    <property type="nucleotide sequence ID" value="NZ_FRAC01000016.1"/>
</dbReference>
<organism evidence="4 5">
    <name type="scientific">Anaerocolumna jejuensis DSM 15929</name>
    <dbReference type="NCBI Taxonomy" id="1121322"/>
    <lineage>
        <taxon>Bacteria</taxon>
        <taxon>Bacillati</taxon>
        <taxon>Bacillota</taxon>
        <taxon>Clostridia</taxon>
        <taxon>Lachnospirales</taxon>
        <taxon>Lachnospiraceae</taxon>
        <taxon>Anaerocolumna</taxon>
    </lineage>
</organism>
<dbReference type="PANTHER" id="PTHR12304:SF4">
    <property type="entry name" value="URIDINE NUCLEOSIDASE"/>
    <property type="match status" value="1"/>
</dbReference>
<dbReference type="SUPFAM" id="SSF53590">
    <property type="entry name" value="Nucleoside hydrolase"/>
    <property type="match status" value="1"/>
</dbReference>
<dbReference type="InterPro" id="IPR001910">
    <property type="entry name" value="Inosine/uridine_hydrolase_dom"/>
</dbReference>